<name>A0A062U8T4_9PROT</name>
<dbReference type="Proteomes" id="UP000027037">
    <property type="component" value="Unassembled WGS sequence"/>
</dbReference>
<keyword evidence="5" id="KW-1185">Reference proteome</keyword>
<dbReference type="InterPro" id="IPR053867">
    <property type="entry name" value="PhyR_sigma4"/>
</dbReference>
<dbReference type="Pfam" id="PF22029">
    <property type="entry name" value="PhyR_sigma2"/>
    <property type="match status" value="1"/>
</dbReference>
<dbReference type="InterPro" id="IPR053866">
    <property type="entry name" value="PhyR_sigma2"/>
</dbReference>
<dbReference type="OrthoDB" id="9786101at2"/>
<dbReference type="InterPro" id="IPR050595">
    <property type="entry name" value="Bact_response_regulator"/>
</dbReference>
<dbReference type="SUPFAM" id="SSF52172">
    <property type="entry name" value="CheY-like"/>
    <property type="match status" value="1"/>
</dbReference>
<dbReference type="AlphaFoldDB" id="A0A062U8T4"/>
<dbReference type="SUPFAM" id="SSF88659">
    <property type="entry name" value="Sigma3 and sigma4 domains of RNA polymerase sigma factors"/>
    <property type="match status" value="1"/>
</dbReference>
<evidence type="ECO:0000313" key="5">
    <source>
        <dbReference type="Proteomes" id="UP000027037"/>
    </source>
</evidence>
<dbReference type="NCBIfam" id="NF006623">
    <property type="entry name" value="PRK09191.1"/>
    <property type="match status" value="1"/>
</dbReference>
<dbReference type="InterPro" id="IPR013324">
    <property type="entry name" value="RNA_pol_sigma_r3/r4-like"/>
</dbReference>
<proteinExistence type="predicted"/>
<protein>
    <recommendedName>
        <fullName evidence="3">Response regulatory domain-containing protein</fullName>
    </recommendedName>
</protein>
<dbReference type="Gene3D" id="1.20.140.160">
    <property type="match status" value="1"/>
</dbReference>
<dbReference type="EMBL" id="AWFF01000036">
    <property type="protein sequence ID" value="KCZ54662.1"/>
    <property type="molecule type" value="Genomic_DNA"/>
</dbReference>
<dbReference type="PANTHER" id="PTHR44591">
    <property type="entry name" value="STRESS RESPONSE REGULATOR PROTEIN 1"/>
    <property type="match status" value="1"/>
</dbReference>
<dbReference type="GO" id="GO:0000160">
    <property type="term" value="P:phosphorelay signal transduction system"/>
    <property type="evidence" value="ECO:0007669"/>
    <property type="project" value="InterPro"/>
</dbReference>
<dbReference type="PROSITE" id="PS50110">
    <property type="entry name" value="RESPONSE_REGULATORY"/>
    <property type="match status" value="1"/>
</dbReference>
<dbReference type="eggNOG" id="COG0784">
    <property type="taxonomic scope" value="Bacteria"/>
</dbReference>
<evidence type="ECO:0000256" key="1">
    <source>
        <dbReference type="ARBA" id="ARBA00022553"/>
    </source>
</evidence>
<dbReference type="InterPro" id="IPR011006">
    <property type="entry name" value="CheY-like_superfamily"/>
</dbReference>
<dbReference type="InterPro" id="IPR001789">
    <property type="entry name" value="Sig_transdc_resp-reg_receiver"/>
</dbReference>
<dbReference type="STRING" id="1280946.HY29_14000"/>
<dbReference type="RefSeq" id="WP_034795916.1">
    <property type="nucleotide sequence ID" value="NZ_AWFF01000036.1"/>
</dbReference>
<feature type="modified residue" description="4-aspartylphosphate" evidence="2">
    <location>
        <position position="183"/>
    </location>
</feature>
<gene>
    <name evidence="4" type="ORF">HY29_14000</name>
</gene>
<evidence type="ECO:0000313" key="4">
    <source>
        <dbReference type="EMBL" id="KCZ54662.1"/>
    </source>
</evidence>
<dbReference type="PATRIC" id="fig|1280946.3.peg.1812"/>
<keyword evidence="1 2" id="KW-0597">Phosphoprotein</keyword>
<sequence length="260" mass="28264">MLSDLISSELPYLRRYARGLMGQQTEGDAAVEDMIESLIFRISVAPEIKFNRADLFAELDKTARKRIAALSDDSGIARILNAMSTEERRTLLLTIVEGFTIAETSKILGMTIDKVEDTLKTAETTITHAVSTPVLIIEDETLISYQLSQIVRDAGHTIAAVATTQGEAVEFARNGKFGLILSDIRLADGSTGIDAVSDIEGFTDDDVPVVYITAYPEMLLQGGVGEPAYLIPKPFDPLHVRTVIDQAVLSAYLADSRKAA</sequence>
<dbReference type="Pfam" id="PF00072">
    <property type="entry name" value="Response_reg"/>
    <property type="match status" value="1"/>
</dbReference>
<accession>A0A062U8T4</accession>
<comment type="caution">
    <text evidence="4">The sequence shown here is derived from an EMBL/GenBank/DDBJ whole genome shotgun (WGS) entry which is preliminary data.</text>
</comment>
<dbReference type="Gene3D" id="3.40.50.2300">
    <property type="match status" value="1"/>
</dbReference>
<dbReference type="Pfam" id="PF22233">
    <property type="entry name" value="PhyR_sigma-like"/>
    <property type="match status" value="1"/>
</dbReference>
<dbReference type="SMART" id="SM00448">
    <property type="entry name" value="REC"/>
    <property type="match status" value="1"/>
</dbReference>
<feature type="domain" description="Response regulatory" evidence="3">
    <location>
        <begin position="133"/>
        <end position="248"/>
    </location>
</feature>
<evidence type="ECO:0000259" key="3">
    <source>
        <dbReference type="PROSITE" id="PS50110"/>
    </source>
</evidence>
<evidence type="ECO:0000256" key="2">
    <source>
        <dbReference type="PROSITE-ProRule" id="PRU00169"/>
    </source>
</evidence>
<dbReference type="PANTHER" id="PTHR44591:SF3">
    <property type="entry name" value="RESPONSE REGULATORY DOMAIN-CONTAINING PROTEIN"/>
    <property type="match status" value="1"/>
</dbReference>
<organism evidence="4 5">
    <name type="scientific">Hyphomonas beringensis</name>
    <dbReference type="NCBI Taxonomy" id="1280946"/>
    <lineage>
        <taxon>Bacteria</taxon>
        <taxon>Pseudomonadati</taxon>
        <taxon>Pseudomonadota</taxon>
        <taxon>Alphaproteobacteria</taxon>
        <taxon>Hyphomonadales</taxon>
        <taxon>Hyphomonadaceae</taxon>
        <taxon>Hyphomonas</taxon>
    </lineage>
</organism>
<reference evidence="4 5" key="1">
    <citation type="journal article" date="2014" name="Antonie Van Leeuwenhoek">
        <title>Hyphomonas beringensis sp. nov. and Hyphomonas chukchiensis sp. nov., isolated from surface seawater of the Bering Sea and Chukchi Sea.</title>
        <authorList>
            <person name="Li C."/>
            <person name="Lai Q."/>
            <person name="Li G."/>
            <person name="Dong C."/>
            <person name="Wang J."/>
            <person name="Liao Y."/>
            <person name="Shao Z."/>
        </authorList>
    </citation>
    <scope>NUCLEOTIDE SEQUENCE [LARGE SCALE GENOMIC DNA]</scope>
    <source>
        <strain evidence="4 5">25B14_1</strain>
    </source>
</reference>